<comment type="caution">
    <text evidence="1">The sequence shown here is derived from an EMBL/GenBank/DDBJ whole genome shotgun (WGS) entry which is preliminary data.</text>
</comment>
<dbReference type="Proteomes" id="UP000762676">
    <property type="component" value="Unassembled WGS sequence"/>
</dbReference>
<evidence type="ECO:0000313" key="1">
    <source>
        <dbReference type="EMBL" id="GFS19700.1"/>
    </source>
</evidence>
<name>A0AAV4JD29_9GAST</name>
<dbReference type="AlphaFoldDB" id="A0AAV4JD29"/>
<sequence length="124" mass="13996">MADGLTEPISQSSALQQQQRFYHHSNSCNAFTIINNSTAATLLPSSITAQQQKQQHIYHSNNDSNMKRKSTSIKNNVLNWKITTIPPTKHRTIGRQDKPQEMAKLSSSLPVDLGFYQVQARYPP</sequence>
<gene>
    <name evidence="1" type="ORF">ElyMa_006879700</name>
</gene>
<reference evidence="1 2" key="1">
    <citation type="journal article" date="2021" name="Elife">
        <title>Chloroplast acquisition without the gene transfer in kleptoplastic sea slugs, Plakobranchus ocellatus.</title>
        <authorList>
            <person name="Maeda T."/>
            <person name="Takahashi S."/>
            <person name="Yoshida T."/>
            <person name="Shimamura S."/>
            <person name="Takaki Y."/>
            <person name="Nagai Y."/>
            <person name="Toyoda A."/>
            <person name="Suzuki Y."/>
            <person name="Arimoto A."/>
            <person name="Ishii H."/>
            <person name="Satoh N."/>
            <person name="Nishiyama T."/>
            <person name="Hasebe M."/>
            <person name="Maruyama T."/>
            <person name="Minagawa J."/>
            <person name="Obokata J."/>
            <person name="Shigenobu S."/>
        </authorList>
    </citation>
    <scope>NUCLEOTIDE SEQUENCE [LARGE SCALE GENOMIC DNA]</scope>
</reference>
<dbReference type="EMBL" id="BMAT01013766">
    <property type="protein sequence ID" value="GFS19700.1"/>
    <property type="molecule type" value="Genomic_DNA"/>
</dbReference>
<organism evidence="1 2">
    <name type="scientific">Elysia marginata</name>
    <dbReference type="NCBI Taxonomy" id="1093978"/>
    <lineage>
        <taxon>Eukaryota</taxon>
        <taxon>Metazoa</taxon>
        <taxon>Spiralia</taxon>
        <taxon>Lophotrochozoa</taxon>
        <taxon>Mollusca</taxon>
        <taxon>Gastropoda</taxon>
        <taxon>Heterobranchia</taxon>
        <taxon>Euthyneura</taxon>
        <taxon>Panpulmonata</taxon>
        <taxon>Sacoglossa</taxon>
        <taxon>Placobranchoidea</taxon>
        <taxon>Plakobranchidae</taxon>
        <taxon>Elysia</taxon>
    </lineage>
</organism>
<accession>A0AAV4JD29</accession>
<evidence type="ECO:0000313" key="2">
    <source>
        <dbReference type="Proteomes" id="UP000762676"/>
    </source>
</evidence>
<keyword evidence="2" id="KW-1185">Reference proteome</keyword>
<protein>
    <submittedName>
        <fullName evidence="1">Uncharacterized protein</fullName>
    </submittedName>
</protein>
<proteinExistence type="predicted"/>